<dbReference type="EMBL" id="SLWK01000001">
    <property type="protein sequence ID" value="TCO11011.1"/>
    <property type="molecule type" value="Genomic_DNA"/>
</dbReference>
<dbReference type="OrthoDB" id="963379at2"/>
<feature type="transmembrane region" description="Helical" evidence="1">
    <location>
        <begin position="25"/>
        <end position="45"/>
    </location>
</feature>
<sequence>MSKKESLKKEKTAGKLEMPLDKENYKYLAIAFGLIVLGFIIMTGGGSDDPNVFSDKIFDFRRVTLGPMTALAGFVFAIYAIMKKPEVDKKKKK</sequence>
<keyword evidence="1" id="KW-0812">Transmembrane</keyword>
<protein>
    <submittedName>
        <fullName evidence="2">DUF3098 family protein</fullName>
    </submittedName>
</protein>
<comment type="caution">
    <text evidence="2">The sequence shown here is derived from an EMBL/GenBank/DDBJ whole genome shotgun (WGS) entry which is preliminary data.</text>
</comment>
<evidence type="ECO:0000256" key="1">
    <source>
        <dbReference type="SAM" id="Phobius"/>
    </source>
</evidence>
<gene>
    <name evidence="2" type="ORF">EV194_101645</name>
</gene>
<dbReference type="AlphaFoldDB" id="A0A4V6NMS7"/>
<name>A0A4V6NMS7_9BACT</name>
<keyword evidence="3" id="KW-1185">Reference proteome</keyword>
<evidence type="ECO:0000313" key="2">
    <source>
        <dbReference type="EMBL" id="TCO11011.1"/>
    </source>
</evidence>
<dbReference type="InterPro" id="IPR021448">
    <property type="entry name" value="DUF3098"/>
</dbReference>
<feature type="transmembrane region" description="Helical" evidence="1">
    <location>
        <begin position="65"/>
        <end position="82"/>
    </location>
</feature>
<evidence type="ECO:0000313" key="3">
    <source>
        <dbReference type="Proteomes" id="UP000295221"/>
    </source>
</evidence>
<keyword evidence="1" id="KW-1133">Transmembrane helix</keyword>
<dbReference type="Proteomes" id="UP000295221">
    <property type="component" value="Unassembled WGS sequence"/>
</dbReference>
<dbReference type="RefSeq" id="WP_132431971.1">
    <property type="nucleotide sequence ID" value="NZ_SLWK01000001.1"/>
</dbReference>
<reference evidence="2 3" key="1">
    <citation type="submission" date="2019-03" db="EMBL/GenBank/DDBJ databases">
        <title>Genomic Encyclopedia of Type Strains, Phase IV (KMG-IV): sequencing the most valuable type-strain genomes for metagenomic binning, comparative biology and taxonomic classification.</title>
        <authorList>
            <person name="Goeker M."/>
        </authorList>
    </citation>
    <scope>NUCLEOTIDE SEQUENCE [LARGE SCALE GENOMIC DNA]</scope>
    <source>
        <strain evidence="2 3">DSM 24179</strain>
    </source>
</reference>
<accession>A0A4V6NMS7</accession>
<organism evidence="2 3">
    <name type="scientific">Natronoflexus pectinivorans</name>
    <dbReference type="NCBI Taxonomy" id="682526"/>
    <lineage>
        <taxon>Bacteria</taxon>
        <taxon>Pseudomonadati</taxon>
        <taxon>Bacteroidota</taxon>
        <taxon>Bacteroidia</taxon>
        <taxon>Marinilabiliales</taxon>
        <taxon>Marinilabiliaceae</taxon>
        <taxon>Natronoflexus</taxon>
    </lineage>
</organism>
<keyword evidence="1" id="KW-0472">Membrane</keyword>
<dbReference type="Pfam" id="PF11297">
    <property type="entry name" value="DUF3098"/>
    <property type="match status" value="1"/>
</dbReference>
<proteinExistence type="predicted"/>